<protein>
    <recommendedName>
        <fullName evidence="4 10">4-alpha-glucanotransferase</fullName>
        <ecNumber evidence="3 10">2.4.1.25</ecNumber>
    </recommendedName>
    <alternativeName>
        <fullName evidence="8 10">Amylomaltase</fullName>
    </alternativeName>
    <alternativeName>
        <fullName evidence="9 10">Disproportionating enzyme</fullName>
    </alternativeName>
</protein>
<comment type="similarity">
    <text evidence="2 10">Belongs to the disproportionating enzyme family.</text>
</comment>
<dbReference type="NCBIfam" id="TIGR00217">
    <property type="entry name" value="malQ"/>
    <property type="match status" value="1"/>
</dbReference>
<dbReference type="PANTHER" id="PTHR32438">
    <property type="entry name" value="4-ALPHA-GLUCANOTRANSFERASE DPE1, CHLOROPLASTIC/AMYLOPLASTIC"/>
    <property type="match status" value="1"/>
</dbReference>
<dbReference type="AlphaFoldDB" id="A0A212K0K3"/>
<organism evidence="11">
    <name type="scientific">uncultured delta proteobacterium</name>
    <dbReference type="NCBI Taxonomy" id="34034"/>
    <lineage>
        <taxon>Bacteria</taxon>
        <taxon>Deltaproteobacteria</taxon>
        <taxon>environmental samples</taxon>
    </lineage>
</organism>
<evidence type="ECO:0000256" key="2">
    <source>
        <dbReference type="ARBA" id="ARBA00005684"/>
    </source>
</evidence>
<dbReference type="InterPro" id="IPR017853">
    <property type="entry name" value="GH"/>
</dbReference>
<accession>A0A212K0K3</accession>
<dbReference type="SUPFAM" id="SSF51445">
    <property type="entry name" value="(Trans)glycosidases"/>
    <property type="match status" value="1"/>
</dbReference>
<gene>
    <name evidence="11" type="primary">malQ</name>
    <name evidence="11" type="ORF">KL86DPRO_20445</name>
</gene>
<evidence type="ECO:0000256" key="5">
    <source>
        <dbReference type="ARBA" id="ARBA00022676"/>
    </source>
</evidence>
<dbReference type="Gene3D" id="3.20.20.80">
    <property type="entry name" value="Glycosidases"/>
    <property type="match status" value="1"/>
</dbReference>
<comment type="catalytic activity">
    <reaction evidence="1 10">
        <text>Transfers a segment of a (1-&gt;4)-alpha-D-glucan to a new position in an acceptor, which may be glucose or a (1-&gt;4)-alpha-D-glucan.</text>
        <dbReference type="EC" id="2.4.1.25"/>
    </reaction>
</comment>
<dbReference type="Pfam" id="PF02446">
    <property type="entry name" value="Glyco_hydro_77"/>
    <property type="match status" value="1"/>
</dbReference>
<keyword evidence="5 10" id="KW-0328">Glycosyltransferase</keyword>
<evidence type="ECO:0000256" key="7">
    <source>
        <dbReference type="ARBA" id="ARBA00023277"/>
    </source>
</evidence>
<evidence type="ECO:0000256" key="4">
    <source>
        <dbReference type="ARBA" id="ARBA00020295"/>
    </source>
</evidence>
<dbReference type="PANTHER" id="PTHR32438:SF5">
    <property type="entry name" value="4-ALPHA-GLUCANOTRANSFERASE DPE1, CHLOROPLASTIC_AMYLOPLASTIC"/>
    <property type="match status" value="1"/>
</dbReference>
<sequence length="514" mass="57675">MRLRVSGVLLHISSLPSRYGIGDFGPEAHNFARLLARTGQTIWQFLPLNPTSPGIGNSPYSSPSAFAGSTLFISPELLLEEGFVTQGDIDAANAETFFFHDGASATRVDYDRAHRQRDALLRRAFANSAEALKTDDSFAAFVEENSYWLEDYARFATIKAAHNGAGWTTWPEKLARRDGAALAEWDAREREAMQRERFCQYLFYRQWGRLRKTCFRLGVRLVGDVPIYVTHDSADVWANTRFFRLNEAGSPMVVAGVPPDYFSPTGQRWGNPLYDWDALAENNFLWWTRRLMHNLGMFDCIRLDHFRGFAGYWEVPAAEKTAMNGRWVEAPGYALFSALARRLVSLPIIAEDLGVITPDVRELQRQLGFPGMAVLQFGFGGNLLENPHAPFMHHRDQVVYTGTHDNAPTKGWFREGASWEEKNALSGYTGQAVTEENVAAVMTRLALASVAEMVVVPAQDLLGLGMEGRMNTPSTTEGNWCWRLAPGQLSDASMAWFMENTTFFGRNAGIRKEV</sequence>
<evidence type="ECO:0000256" key="3">
    <source>
        <dbReference type="ARBA" id="ARBA00012560"/>
    </source>
</evidence>
<evidence type="ECO:0000256" key="10">
    <source>
        <dbReference type="RuleBase" id="RU361207"/>
    </source>
</evidence>
<proteinExistence type="inferred from homology"/>
<dbReference type="EMBL" id="FLUQ01000002">
    <property type="protein sequence ID" value="SBW05193.1"/>
    <property type="molecule type" value="Genomic_DNA"/>
</dbReference>
<dbReference type="GO" id="GO:0004134">
    <property type="term" value="F:4-alpha-glucanotransferase activity"/>
    <property type="evidence" value="ECO:0007669"/>
    <property type="project" value="UniProtKB-EC"/>
</dbReference>
<dbReference type="InterPro" id="IPR003385">
    <property type="entry name" value="Glyco_hydro_77"/>
</dbReference>
<evidence type="ECO:0000256" key="9">
    <source>
        <dbReference type="ARBA" id="ARBA00031501"/>
    </source>
</evidence>
<dbReference type="NCBIfam" id="NF011080">
    <property type="entry name" value="PRK14508.1-3"/>
    <property type="match status" value="1"/>
</dbReference>
<keyword evidence="7 10" id="KW-0119">Carbohydrate metabolism</keyword>
<evidence type="ECO:0000256" key="6">
    <source>
        <dbReference type="ARBA" id="ARBA00022679"/>
    </source>
</evidence>
<dbReference type="GO" id="GO:0005975">
    <property type="term" value="P:carbohydrate metabolic process"/>
    <property type="evidence" value="ECO:0007669"/>
    <property type="project" value="InterPro"/>
</dbReference>
<evidence type="ECO:0000313" key="11">
    <source>
        <dbReference type="EMBL" id="SBW05193.1"/>
    </source>
</evidence>
<name>A0A212K0K3_9DELT</name>
<evidence type="ECO:0000256" key="1">
    <source>
        <dbReference type="ARBA" id="ARBA00000439"/>
    </source>
</evidence>
<evidence type="ECO:0000256" key="8">
    <source>
        <dbReference type="ARBA" id="ARBA00031423"/>
    </source>
</evidence>
<keyword evidence="6 10" id="KW-0808">Transferase</keyword>
<reference evidence="11" key="1">
    <citation type="submission" date="2016-04" db="EMBL/GenBank/DDBJ databases">
        <authorList>
            <person name="Evans L.H."/>
            <person name="Alamgir A."/>
            <person name="Owens N."/>
            <person name="Weber N.D."/>
            <person name="Virtaneva K."/>
            <person name="Barbian K."/>
            <person name="Babar A."/>
            <person name="Rosenke K."/>
        </authorList>
    </citation>
    <scope>NUCLEOTIDE SEQUENCE</scope>
    <source>
        <strain evidence="11">86</strain>
    </source>
</reference>
<dbReference type="EC" id="2.4.1.25" evidence="3 10"/>